<accession>A0A7N9CP12</accession>
<organism evidence="2 3">
    <name type="scientific">Macaca fascicularis</name>
    <name type="common">Crab-eating macaque</name>
    <name type="synonym">Cynomolgus monkey</name>
    <dbReference type="NCBI Taxonomy" id="9541"/>
    <lineage>
        <taxon>Eukaryota</taxon>
        <taxon>Metazoa</taxon>
        <taxon>Chordata</taxon>
        <taxon>Craniata</taxon>
        <taxon>Vertebrata</taxon>
        <taxon>Euteleostomi</taxon>
        <taxon>Mammalia</taxon>
        <taxon>Eutheria</taxon>
        <taxon>Euarchontoglires</taxon>
        <taxon>Primates</taxon>
        <taxon>Haplorrhini</taxon>
        <taxon>Catarrhini</taxon>
        <taxon>Cercopithecidae</taxon>
        <taxon>Cercopithecinae</taxon>
        <taxon>Macaca</taxon>
    </lineage>
</organism>
<keyword evidence="1" id="KW-0812">Transmembrane</keyword>
<reference evidence="2" key="2">
    <citation type="submission" date="2025-08" db="UniProtKB">
        <authorList>
            <consortium name="Ensembl"/>
        </authorList>
    </citation>
    <scope>IDENTIFICATION</scope>
</reference>
<dbReference type="PANTHER" id="PTHR46254">
    <property type="entry name" value="PROTEIN GVQW1-RELATED"/>
    <property type="match status" value="1"/>
</dbReference>
<sequence length="123" mass="14123">MSLCISFSLFLFMMYFLCSFIFEISFYRKVCIFVTFNYNFCNASISCLFFCCCFVFETGSHSVTQAGVRWHCLGSLQPLPPGLEQFLCLNLPSSWNFRCAPPHLAHFCIFSGYGVSPFYPGWS</sequence>
<dbReference type="AlphaFoldDB" id="A0A7N9CP12"/>
<evidence type="ECO:0000313" key="3">
    <source>
        <dbReference type="Proteomes" id="UP000233100"/>
    </source>
</evidence>
<keyword evidence="1" id="KW-1133">Transmembrane helix</keyword>
<proteinExistence type="predicted"/>
<feature type="transmembrane region" description="Helical" evidence="1">
    <location>
        <begin position="7"/>
        <end position="27"/>
    </location>
</feature>
<name>A0A7N9CP12_MACFA</name>
<keyword evidence="1" id="KW-0472">Membrane</keyword>
<dbReference type="Proteomes" id="UP000233100">
    <property type="component" value="Chromosome 6"/>
</dbReference>
<dbReference type="Ensembl" id="ENSMFAT00000077050.1">
    <property type="protein sequence ID" value="ENSMFAP00000050787.1"/>
    <property type="gene ID" value="ENSMFAG00000047803.1"/>
</dbReference>
<dbReference type="GeneTree" id="ENSGT00940000161627"/>
<reference evidence="2" key="3">
    <citation type="submission" date="2025-09" db="UniProtKB">
        <authorList>
            <consortium name="Ensembl"/>
        </authorList>
    </citation>
    <scope>IDENTIFICATION</scope>
</reference>
<reference evidence="2 3" key="1">
    <citation type="submission" date="2013-03" db="EMBL/GenBank/DDBJ databases">
        <authorList>
            <person name="Warren W."/>
            <person name="Wilson R.K."/>
        </authorList>
    </citation>
    <scope>NUCLEOTIDE SEQUENCE</scope>
</reference>
<evidence type="ECO:0000256" key="1">
    <source>
        <dbReference type="SAM" id="Phobius"/>
    </source>
</evidence>
<protein>
    <submittedName>
        <fullName evidence="2">Uncharacterized protein</fullName>
    </submittedName>
</protein>
<keyword evidence="3" id="KW-1185">Reference proteome</keyword>
<evidence type="ECO:0000313" key="2">
    <source>
        <dbReference type="Ensembl" id="ENSMFAP00000050787.1"/>
    </source>
</evidence>